<dbReference type="SUPFAM" id="SSF88713">
    <property type="entry name" value="Glycoside hydrolase/deacetylase"/>
    <property type="match status" value="1"/>
</dbReference>
<dbReference type="RefSeq" id="WP_084699577.1">
    <property type="nucleotide sequence ID" value="NZ_JBIAZU010000001.1"/>
</dbReference>
<dbReference type="GO" id="GO:0016787">
    <property type="term" value="F:hydrolase activity"/>
    <property type="evidence" value="ECO:0007669"/>
    <property type="project" value="UniProtKB-KW"/>
</dbReference>
<dbReference type="PANTHER" id="PTHR10587">
    <property type="entry name" value="GLYCOSYL TRANSFERASE-RELATED"/>
    <property type="match status" value="1"/>
</dbReference>
<organism evidence="2 3">
    <name type="scientific">Paractinoplanes globisporus</name>
    <dbReference type="NCBI Taxonomy" id="113565"/>
    <lineage>
        <taxon>Bacteria</taxon>
        <taxon>Bacillati</taxon>
        <taxon>Actinomycetota</taxon>
        <taxon>Actinomycetes</taxon>
        <taxon>Micromonosporales</taxon>
        <taxon>Micromonosporaceae</taxon>
        <taxon>Paractinoplanes</taxon>
    </lineage>
</organism>
<reference evidence="2 3" key="1">
    <citation type="submission" date="2024-10" db="EMBL/GenBank/DDBJ databases">
        <title>The Natural Products Discovery Center: Release of the First 8490 Sequenced Strains for Exploring Actinobacteria Biosynthetic Diversity.</title>
        <authorList>
            <person name="Kalkreuter E."/>
            <person name="Kautsar S.A."/>
            <person name="Yang D."/>
            <person name="Bader C.D."/>
            <person name="Teijaro C.N."/>
            <person name="Fluegel L."/>
            <person name="Davis C.M."/>
            <person name="Simpson J.R."/>
            <person name="Lauterbach L."/>
            <person name="Steele A.D."/>
            <person name="Gui C."/>
            <person name="Meng S."/>
            <person name="Li G."/>
            <person name="Viehrig K."/>
            <person name="Ye F."/>
            <person name="Su P."/>
            <person name="Kiefer A.F."/>
            <person name="Nichols A."/>
            <person name="Cepeda A.J."/>
            <person name="Yan W."/>
            <person name="Fan B."/>
            <person name="Jiang Y."/>
            <person name="Adhikari A."/>
            <person name="Zheng C.-J."/>
            <person name="Schuster L."/>
            <person name="Cowan T.M."/>
            <person name="Smanski M.J."/>
            <person name="Chevrette M.G."/>
            <person name="De Carvalho L.P.S."/>
            <person name="Shen B."/>
        </authorList>
    </citation>
    <scope>NUCLEOTIDE SEQUENCE [LARGE SCALE GENOMIC DNA]</scope>
    <source>
        <strain evidence="2 3">NPDC000087</strain>
    </source>
</reference>
<accession>A0ABW6W7T3</accession>
<protein>
    <submittedName>
        <fullName evidence="2">Polysaccharide deacetylase family protein</fullName>
        <ecNumber evidence="2">3.-.-.-</ecNumber>
    </submittedName>
</protein>
<dbReference type="InterPro" id="IPR050248">
    <property type="entry name" value="Polysacc_deacetylase_ArnD"/>
</dbReference>
<dbReference type="InterPro" id="IPR011330">
    <property type="entry name" value="Glyco_hydro/deAcase_b/a-brl"/>
</dbReference>
<evidence type="ECO:0000313" key="2">
    <source>
        <dbReference type="EMBL" id="MFF5288241.1"/>
    </source>
</evidence>
<dbReference type="PANTHER" id="PTHR10587:SF137">
    <property type="entry name" value="4-DEOXY-4-FORMAMIDO-L-ARABINOSE-PHOSPHOUNDECAPRENOL DEFORMYLASE ARND-RELATED"/>
    <property type="match status" value="1"/>
</dbReference>
<dbReference type="Gene3D" id="3.20.20.370">
    <property type="entry name" value="Glycoside hydrolase/deacetylase"/>
    <property type="match status" value="1"/>
</dbReference>
<evidence type="ECO:0000313" key="3">
    <source>
        <dbReference type="Proteomes" id="UP001602245"/>
    </source>
</evidence>
<keyword evidence="2" id="KW-0378">Hydrolase</keyword>
<dbReference type="PROSITE" id="PS51677">
    <property type="entry name" value="NODB"/>
    <property type="match status" value="1"/>
</dbReference>
<dbReference type="Proteomes" id="UP001602245">
    <property type="component" value="Unassembled WGS sequence"/>
</dbReference>
<keyword evidence="3" id="KW-1185">Reference proteome</keyword>
<dbReference type="EMBL" id="JBIAZU010000001">
    <property type="protein sequence ID" value="MFF5288241.1"/>
    <property type="molecule type" value="Genomic_DNA"/>
</dbReference>
<dbReference type="EC" id="3.-.-.-" evidence="2"/>
<dbReference type="Pfam" id="PF01522">
    <property type="entry name" value="Polysacc_deac_1"/>
    <property type="match status" value="1"/>
</dbReference>
<evidence type="ECO:0000259" key="1">
    <source>
        <dbReference type="PROSITE" id="PS51677"/>
    </source>
</evidence>
<sequence length="224" mass="24339">MSATPAGLLARWREPATRAVSRMIPGDVIWYVDTADPVFALTFDDGPGAESTPRLLEVLARHGAKATFFLVGERVEARPDLVAEIIAEGHEIANHLMRDERSALIPDPQFRLDLARTTRLLEPHGPVRWFRPGSGVFTPRMLRSAADQNLQAVLGTLVAGNRGTPSDERIAKSLLPSLRPGSILVLHEGTPERRGVVETTDELLTALTGLTAVTVADLVSRSKT</sequence>
<proteinExistence type="predicted"/>
<comment type="caution">
    <text evidence="2">The sequence shown here is derived from an EMBL/GenBank/DDBJ whole genome shotgun (WGS) entry which is preliminary data.</text>
</comment>
<dbReference type="InterPro" id="IPR002509">
    <property type="entry name" value="NODB_dom"/>
</dbReference>
<dbReference type="CDD" id="cd10917">
    <property type="entry name" value="CE4_NodB_like_6s_7s"/>
    <property type="match status" value="1"/>
</dbReference>
<feature type="domain" description="NodB homology" evidence="1">
    <location>
        <begin position="37"/>
        <end position="216"/>
    </location>
</feature>
<gene>
    <name evidence="2" type="ORF">ACFY35_02315</name>
</gene>
<name>A0ABW6W7T3_9ACTN</name>